<evidence type="ECO:0000313" key="2">
    <source>
        <dbReference type="Proteomes" id="UP001237642"/>
    </source>
</evidence>
<evidence type="ECO:0000313" key="1">
    <source>
        <dbReference type="EMBL" id="KAK1387330.1"/>
    </source>
</evidence>
<accession>A0AAD8MS56</accession>
<proteinExistence type="predicted"/>
<keyword evidence="2" id="KW-1185">Reference proteome</keyword>
<reference evidence="1" key="1">
    <citation type="submission" date="2023-02" db="EMBL/GenBank/DDBJ databases">
        <title>Genome of toxic invasive species Heracleum sosnowskyi carries increased number of genes despite the absence of recent whole-genome duplications.</title>
        <authorList>
            <person name="Schelkunov M."/>
            <person name="Shtratnikova V."/>
            <person name="Makarenko M."/>
            <person name="Klepikova A."/>
            <person name="Omelchenko D."/>
            <person name="Novikova G."/>
            <person name="Obukhova E."/>
            <person name="Bogdanov V."/>
            <person name="Penin A."/>
            <person name="Logacheva M."/>
        </authorList>
    </citation>
    <scope>NUCLEOTIDE SEQUENCE</scope>
    <source>
        <strain evidence="1">Hsosn_3</strain>
        <tissue evidence="1">Leaf</tissue>
    </source>
</reference>
<dbReference type="EMBL" id="JAUIZM010000004">
    <property type="protein sequence ID" value="KAK1387330.1"/>
    <property type="molecule type" value="Genomic_DNA"/>
</dbReference>
<comment type="caution">
    <text evidence="1">The sequence shown here is derived from an EMBL/GenBank/DDBJ whole genome shotgun (WGS) entry which is preliminary data.</text>
</comment>
<reference evidence="1" key="2">
    <citation type="submission" date="2023-05" db="EMBL/GenBank/DDBJ databases">
        <authorList>
            <person name="Schelkunov M.I."/>
        </authorList>
    </citation>
    <scope>NUCLEOTIDE SEQUENCE</scope>
    <source>
        <strain evidence="1">Hsosn_3</strain>
        <tissue evidence="1">Leaf</tissue>
    </source>
</reference>
<name>A0AAD8MS56_9APIA</name>
<dbReference type="Proteomes" id="UP001237642">
    <property type="component" value="Unassembled WGS sequence"/>
</dbReference>
<protein>
    <submittedName>
        <fullName evidence="1">Large ribosomal RNA subunit accumulation protein YCED-like</fullName>
    </submittedName>
</protein>
<organism evidence="1 2">
    <name type="scientific">Heracleum sosnowskyi</name>
    <dbReference type="NCBI Taxonomy" id="360622"/>
    <lineage>
        <taxon>Eukaryota</taxon>
        <taxon>Viridiplantae</taxon>
        <taxon>Streptophyta</taxon>
        <taxon>Embryophyta</taxon>
        <taxon>Tracheophyta</taxon>
        <taxon>Spermatophyta</taxon>
        <taxon>Magnoliopsida</taxon>
        <taxon>eudicotyledons</taxon>
        <taxon>Gunneridae</taxon>
        <taxon>Pentapetalae</taxon>
        <taxon>asterids</taxon>
        <taxon>campanulids</taxon>
        <taxon>Apiales</taxon>
        <taxon>Apiaceae</taxon>
        <taxon>Apioideae</taxon>
        <taxon>apioid superclade</taxon>
        <taxon>Tordylieae</taxon>
        <taxon>Tordyliinae</taxon>
        <taxon>Heracleum</taxon>
    </lineage>
</organism>
<sequence length="214" mass="24366">MAEAAGHWIISSKSMNIIPKSLYSTETKTLQLLCQPSRITASIKRDEFPLKSMKYQQRMPRHLIKISTAEGRWQGKWNTEYNFSLRDLQLQDLAEDGNGEAKVSISLCVDKHAGFGLSVDGRISTYFTRKCCNCSLPYCREIDTNFSVIYVNPGCEADLDSLVQDTIRLTTSVEETCSELCKKAEPKLIHINKQNSASIDKRWSRLLELRKSYS</sequence>
<gene>
    <name evidence="1" type="ORF">POM88_015508</name>
</gene>
<dbReference type="PANTHER" id="PTHR37734:SF1">
    <property type="entry name" value="LARGE RIBOSOMAL RNA SUBUNIT ACCUMULATION PROTEIN YCED HOMOLOG 2, CHLOROPLASTIC"/>
    <property type="match status" value="1"/>
</dbReference>
<dbReference type="InterPro" id="IPR044985">
    <property type="entry name" value="YceD_plant"/>
</dbReference>
<dbReference type="AlphaFoldDB" id="A0AAD8MS56"/>
<dbReference type="PANTHER" id="PTHR37734">
    <property type="entry name" value="LARGE RIBOSOMAL RNA SUBUNIT ACCUMULATION PROTEIN YCED HOMOLOG 2, CHLOROPLASTIC"/>
    <property type="match status" value="1"/>
</dbReference>